<dbReference type="EMBL" id="CP003879">
    <property type="protein sequence ID" value="AFU69274.1"/>
    <property type="molecule type" value="Genomic_DNA"/>
</dbReference>
<keyword evidence="3" id="KW-0031">Aminopeptidase</keyword>
<dbReference type="eggNOG" id="COG2234">
    <property type="taxonomic scope" value="Bacteria"/>
</dbReference>
<keyword evidence="3" id="KW-0378">Hydrolase</keyword>
<reference evidence="3" key="1">
    <citation type="submission" date="2006-03" db="EMBL/GenBank/DDBJ databases">
        <authorList>
            <person name="Bowman J."/>
            <person name="Ferriera S."/>
            <person name="Johnson J."/>
            <person name="Kravitz S."/>
            <person name="Halpern A."/>
            <person name="Remington K."/>
            <person name="Beeson K."/>
            <person name="Tran B."/>
            <person name="Rogers Y.-H."/>
            <person name="Friedman R."/>
            <person name="Venter J.C."/>
        </authorList>
    </citation>
    <scope>NUCLEOTIDE SEQUENCE [LARGE SCALE GENOMIC DNA]</scope>
    <source>
        <strain evidence="3">ATCC 700755</strain>
    </source>
</reference>
<dbReference type="HOGENOM" id="CLU_019932_0_2_10"/>
<dbReference type="GO" id="GO:0006508">
    <property type="term" value="P:proteolysis"/>
    <property type="evidence" value="ECO:0007669"/>
    <property type="project" value="InterPro"/>
</dbReference>
<keyword evidence="1" id="KW-0732">Signal</keyword>
<sequence>MKKILLLLCVGFLLATSSKTSAQEAKKQVSNGSEAVQFKYSASTALDYLSSDELNGRDTGSEEIDEAASFIEKAFVSFGVQPYFETYRDSFKLKEVDGFNVVGVLKSSKTNANLKPLVIGAHYDHIGIIESVEGDSIANGANDNASGTVAVLELAKFLADQDLGRDVIFALFSAEEKGLVGSRHLAEKMKAQDVVPYVVFNIEMLGVQMKDKEYRAYVTGYKTSNLAEVFNSYYEVEDQFLGFLPQAAEYGLFKRSDNYPFFEVFNVPAQTICTFDFTNYEYYHHVNDEFEELDVDAYLKLLEDLKPGVLQLTNSEENTVKLN</sequence>
<name>K4IFW3_PSYTT</name>
<accession>K4IFW3</accession>
<evidence type="ECO:0000259" key="2">
    <source>
        <dbReference type="Pfam" id="PF04389"/>
    </source>
</evidence>
<keyword evidence="3" id="KW-0645">Protease</keyword>
<dbReference type="AlphaFoldDB" id="K4IFW3"/>
<dbReference type="InterPro" id="IPR045175">
    <property type="entry name" value="M28_fam"/>
</dbReference>
<dbReference type="Proteomes" id="UP000008514">
    <property type="component" value="Chromosome"/>
</dbReference>
<dbReference type="PANTHER" id="PTHR12147:SF26">
    <property type="entry name" value="PEPTIDASE M28 DOMAIN-CONTAINING PROTEIN"/>
    <property type="match status" value="1"/>
</dbReference>
<evidence type="ECO:0000256" key="1">
    <source>
        <dbReference type="SAM" id="SignalP"/>
    </source>
</evidence>
<dbReference type="Gene3D" id="3.40.630.10">
    <property type="entry name" value="Zn peptidases"/>
    <property type="match status" value="1"/>
</dbReference>
<dbReference type="STRING" id="313595.P700755_002515"/>
<dbReference type="SUPFAM" id="SSF53187">
    <property type="entry name" value="Zn-dependent exopeptidases"/>
    <property type="match status" value="1"/>
</dbReference>
<protein>
    <submittedName>
        <fullName evidence="3">Aminopeptidase, peptidase M28 family</fullName>
    </submittedName>
</protein>
<dbReference type="Pfam" id="PF04389">
    <property type="entry name" value="Peptidase_M28"/>
    <property type="match status" value="1"/>
</dbReference>
<evidence type="ECO:0000313" key="3">
    <source>
        <dbReference type="EMBL" id="AFU69274.1"/>
    </source>
</evidence>
<dbReference type="GO" id="GO:0004177">
    <property type="term" value="F:aminopeptidase activity"/>
    <property type="evidence" value="ECO:0007669"/>
    <property type="project" value="UniProtKB-KW"/>
</dbReference>
<feature type="domain" description="Peptidase M28" evidence="2">
    <location>
        <begin position="100"/>
        <end position="298"/>
    </location>
</feature>
<evidence type="ECO:0000313" key="4">
    <source>
        <dbReference type="Proteomes" id="UP000008514"/>
    </source>
</evidence>
<organism evidence="3 4">
    <name type="scientific">Psychroflexus torquis (strain ATCC 700755 / CIP 106069 / ACAM 623)</name>
    <dbReference type="NCBI Taxonomy" id="313595"/>
    <lineage>
        <taxon>Bacteria</taxon>
        <taxon>Pseudomonadati</taxon>
        <taxon>Bacteroidota</taxon>
        <taxon>Flavobacteriia</taxon>
        <taxon>Flavobacteriales</taxon>
        <taxon>Flavobacteriaceae</taxon>
        <taxon>Psychroflexus</taxon>
    </lineage>
</organism>
<reference evidence="3" key="2">
    <citation type="submission" date="2012-09" db="EMBL/GenBank/DDBJ databases">
        <title>The complete sequence of Psychroflexus torquis an extreme psychrophile from sea-ice that is stimulated by light.</title>
        <authorList>
            <person name="Feng S."/>
            <person name="Powell S.M."/>
            <person name="Bowman J.P."/>
        </authorList>
    </citation>
    <scope>NUCLEOTIDE SEQUENCE [LARGE SCALE GENOMIC DNA]</scope>
    <source>
        <strain evidence="3">ATCC 700755</strain>
    </source>
</reference>
<dbReference type="InterPro" id="IPR007484">
    <property type="entry name" value="Peptidase_M28"/>
</dbReference>
<dbReference type="GO" id="GO:0008235">
    <property type="term" value="F:metalloexopeptidase activity"/>
    <property type="evidence" value="ECO:0007669"/>
    <property type="project" value="InterPro"/>
</dbReference>
<proteinExistence type="predicted"/>
<keyword evidence="4" id="KW-1185">Reference proteome</keyword>
<dbReference type="KEGG" id="ptq:P700755_002515"/>
<gene>
    <name evidence="3" type="ordered locus">P700755_002515</name>
</gene>
<feature type="chain" id="PRO_5003879337" evidence="1">
    <location>
        <begin position="23"/>
        <end position="323"/>
    </location>
</feature>
<dbReference type="RefSeq" id="WP_015024845.1">
    <property type="nucleotide sequence ID" value="NC_018721.1"/>
</dbReference>
<dbReference type="PANTHER" id="PTHR12147">
    <property type="entry name" value="METALLOPEPTIDASE M28 FAMILY MEMBER"/>
    <property type="match status" value="1"/>
</dbReference>
<feature type="signal peptide" evidence="1">
    <location>
        <begin position="1"/>
        <end position="22"/>
    </location>
</feature>